<keyword evidence="3" id="KW-1185">Reference proteome</keyword>
<evidence type="ECO:0000256" key="1">
    <source>
        <dbReference type="SAM" id="MobiDB-lite"/>
    </source>
</evidence>
<dbReference type="EMBL" id="CP041217">
    <property type="protein sequence ID" value="QDH23568.1"/>
    <property type="molecule type" value="Genomic_DNA"/>
</dbReference>
<protein>
    <submittedName>
        <fullName evidence="2">Uncharacterized protein</fullName>
    </submittedName>
</protein>
<dbReference type="Proteomes" id="UP000316968">
    <property type="component" value="Chromosome"/>
</dbReference>
<evidence type="ECO:0000313" key="2">
    <source>
        <dbReference type="EMBL" id="QDH23568.1"/>
    </source>
</evidence>
<reference evidence="2 3" key="1">
    <citation type="submission" date="2019-06" db="EMBL/GenBank/DDBJ databases">
        <title>Saccharibacillus brassicae sp. nov., an endophytic bacterium isolated from Chinese cabbage seeds (Brassica pekinensis).</title>
        <authorList>
            <person name="Jiang L."/>
            <person name="Lee J."/>
            <person name="Kim S.W."/>
        </authorList>
    </citation>
    <scope>NUCLEOTIDE SEQUENCE [LARGE SCALE GENOMIC DNA]</scope>
    <source>
        <strain evidence="3">KCTC 43072 / ATSA2</strain>
    </source>
</reference>
<evidence type="ECO:0000313" key="3">
    <source>
        <dbReference type="Proteomes" id="UP000316968"/>
    </source>
</evidence>
<gene>
    <name evidence="2" type="ORF">FFV09_23490</name>
</gene>
<feature type="compositionally biased region" description="Basic and acidic residues" evidence="1">
    <location>
        <begin position="78"/>
        <end position="99"/>
    </location>
</feature>
<accession>A0A4Y6V3X3</accession>
<feature type="region of interest" description="Disordered" evidence="1">
    <location>
        <begin position="1"/>
        <end position="23"/>
    </location>
</feature>
<feature type="region of interest" description="Disordered" evidence="1">
    <location>
        <begin position="38"/>
        <end position="99"/>
    </location>
</feature>
<dbReference type="AlphaFoldDB" id="A0A4Y6V3X3"/>
<dbReference type="RefSeq" id="WP_141450186.1">
    <property type="nucleotide sequence ID" value="NZ_CP041217.1"/>
</dbReference>
<organism evidence="2 3">
    <name type="scientific">Saccharibacillus brassicae</name>
    <dbReference type="NCBI Taxonomy" id="2583377"/>
    <lineage>
        <taxon>Bacteria</taxon>
        <taxon>Bacillati</taxon>
        <taxon>Bacillota</taxon>
        <taxon>Bacilli</taxon>
        <taxon>Bacillales</taxon>
        <taxon>Paenibacillaceae</taxon>
        <taxon>Saccharibacillus</taxon>
    </lineage>
</organism>
<feature type="compositionally biased region" description="Basic and acidic residues" evidence="1">
    <location>
        <begin position="57"/>
        <end position="71"/>
    </location>
</feature>
<dbReference type="KEGG" id="saca:FFV09_23490"/>
<sequence>MEMHTMNDEFLKDLHELERNDEDRSKLMMKGIKKTLAERQSANPIERWLKSKRRKKIEAWHSEPAKNEPNKNDSTNQTERREPGRENAHREGSYETRTE</sequence>
<name>A0A4Y6V3X3_SACBS</name>
<proteinExistence type="predicted"/>
<dbReference type="OrthoDB" id="2679032at2"/>